<accession>A0AAE9G4C6</accession>
<keyword evidence="2" id="KW-1185">Reference proteome</keyword>
<evidence type="ECO:0000313" key="1">
    <source>
        <dbReference type="EMBL" id="UNQ75028.1"/>
    </source>
</evidence>
<sequence length="175" mass="19215">MYGRRRYRAPRRYFARSVKPVKYSNETYNASFAYQWSATPGTSMVTMIPAVDSLGMRKVKNFTLSITQSPNMNSEYTVIGASSFMYALVYLPDGVNANTLSVGSSTAASLYEPNQNVIASGICSSNNGQFRLTSRLARNLNSGDRVVLLLRPTSATGTEGNLTNISVVLNYSITY</sequence>
<dbReference type="EMBL" id="OM095377">
    <property type="protein sequence ID" value="UNQ75028.1"/>
    <property type="molecule type" value="Genomic_DNA"/>
</dbReference>
<proteinExistence type="predicted"/>
<reference evidence="1" key="1">
    <citation type="submission" date="2021-12" db="EMBL/GenBank/DDBJ databases">
        <authorList>
            <person name="Xiao C.-T."/>
            <person name="Liu T.-N."/>
            <person name="Liu C.-X."/>
        </authorList>
    </citation>
    <scope>NUCLEOTIDE SEQUENCE</scope>
    <source>
        <strain evidence="1">HNU-XX-2020</strain>
    </source>
</reference>
<protein>
    <submittedName>
        <fullName evidence="1">Capsid</fullName>
    </submittedName>
</protein>
<name>A0AAE9G4C6_9VIRU</name>
<evidence type="ECO:0000313" key="2">
    <source>
        <dbReference type="Proteomes" id="UP001251011"/>
    </source>
</evidence>
<reference evidence="1" key="2">
    <citation type="journal article" date="2022" name="Arch. Virol.">
        <title>Identification and genomic characterization of a novel porcine CRESS DNA virus from a pig suffering from diarrhea in China.</title>
        <authorList>
            <person name="Liu T.N."/>
            <person name="Liu C.X."/>
            <person name="Liao J.Y."/>
            <person name="Xiong W.J."/>
            <person name="Xia J.Y."/>
            <person name="Xiao C.T."/>
        </authorList>
    </citation>
    <scope>NUCLEOTIDE SEQUENCE</scope>
    <source>
        <strain evidence="1">HNU-XX-2020</strain>
    </source>
</reference>
<dbReference type="Proteomes" id="UP001251011">
    <property type="component" value="Segment"/>
</dbReference>
<organism evidence="1 2">
    <name type="scientific">Porcine kirkovirus</name>
    <dbReference type="NCBI Taxonomy" id="2876210"/>
    <lineage>
        <taxon>Viruses</taxon>
        <taxon>Monodnaviria</taxon>
        <taxon>Shotokuvirae</taxon>
        <taxon>Cressdnaviricota</taxon>
        <taxon>Arfiviricetes</taxon>
        <taxon>Rohanvirales</taxon>
        <taxon>Kirkoviridae</taxon>
        <taxon>Melianvirus</taxon>
        <taxon>Melianvirus wilwarin</taxon>
    </lineage>
</organism>